<gene>
    <name evidence="1" type="ORF">NC653_031386</name>
</gene>
<reference evidence="1" key="1">
    <citation type="journal article" date="2023" name="Mol. Ecol. Resour.">
        <title>Chromosome-level genome assembly of a triploid poplar Populus alba 'Berolinensis'.</title>
        <authorList>
            <person name="Chen S."/>
            <person name="Yu Y."/>
            <person name="Wang X."/>
            <person name="Wang S."/>
            <person name="Zhang T."/>
            <person name="Zhou Y."/>
            <person name="He R."/>
            <person name="Meng N."/>
            <person name="Wang Y."/>
            <person name="Liu W."/>
            <person name="Liu Z."/>
            <person name="Liu J."/>
            <person name="Guo Q."/>
            <person name="Huang H."/>
            <person name="Sederoff R.R."/>
            <person name="Wang G."/>
            <person name="Qu G."/>
            <person name="Chen S."/>
        </authorList>
    </citation>
    <scope>NUCLEOTIDE SEQUENCE</scope>
    <source>
        <strain evidence="1">SC-2020</strain>
    </source>
</reference>
<keyword evidence="2" id="KW-1185">Reference proteome</keyword>
<sequence>MISQTVVTSKLYPIQHQTRKPTPKKLMYNEIYK</sequence>
<dbReference type="AlphaFoldDB" id="A0AAD6LYB3"/>
<proteinExistence type="predicted"/>
<evidence type="ECO:0000313" key="2">
    <source>
        <dbReference type="Proteomes" id="UP001164929"/>
    </source>
</evidence>
<accession>A0AAD6LYB3</accession>
<name>A0AAD6LYB3_9ROSI</name>
<organism evidence="1 2">
    <name type="scientific">Populus alba x Populus x berolinensis</name>
    <dbReference type="NCBI Taxonomy" id="444605"/>
    <lineage>
        <taxon>Eukaryota</taxon>
        <taxon>Viridiplantae</taxon>
        <taxon>Streptophyta</taxon>
        <taxon>Embryophyta</taxon>
        <taxon>Tracheophyta</taxon>
        <taxon>Spermatophyta</taxon>
        <taxon>Magnoliopsida</taxon>
        <taxon>eudicotyledons</taxon>
        <taxon>Gunneridae</taxon>
        <taxon>Pentapetalae</taxon>
        <taxon>rosids</taxon>
        <taxon>fabids</taxon>
        <taxon>Malpighiales</taxon>
        <taxon>Salicaceae</taxon>
        <taxon>Saliceae</taxon>
        <taxon>Populus</taxon>
    </lineage>
</organism>
<protein>
    <submittedName>
        <fullName evidence="1">Uncharacterized protein</fullName>
    </submittedName>
</protein>
<evidence type="ECO:0000313" key="1">
    <source>
        <dbReference type="EMBL" id="KAJ6975523.1"/>
    </source>
</evidence>
<comment type="caution">
    <text evidence="1">The sequence shown here is derived from an EMBL/GenBank/DDBJ whole genome shotgun (WGS) entry which is preliminary data.</text>
</comment>
<dbReference type="EMBL" id="JAQIZT010000013">
    <property type="protein sequence ID" value="KAJ6975523.1"/>
    <property type="molecule type" value="Genomic_DNA"/>
</dbReference>
<dbReference type="Proteomes" id="UP001164929">
    <property type="component" value="Chromosome 13"/>
</dbReference>